<sequence length="173" mass="19308">MTAHSYLEYTLILLGWLINNGIWNTITATGLFALPLLFRLFSLWLKAREQSSNKNDAGALTLTGMENTVYVSLLVIMFTCIPLLNIDITTMKYDIQRSKQCNFSVPAIPEQSGYAPLVSDISGKTASVPIWWYLVHTLSKGITTAATATLPCKPDLRQLRFDIQHTRISAPIT</sequence>
<accession>A0A3S4JGE7</accession>
<keyword evidence="1" id="KW-1133">Transmembrane helix</keyword>
<proteinExistence type="predicted"/>
<dbReference type="AlphaFoldDB" id="A0A3S4JGE7"/>
<evidence type="ECO:0000313" key="3">
    <source>
        <dbReference type="EMBL" id="VEA43375.1"/>
    </source>
</evidence>
<evidence type="ECO:0000256" key="1">
    <source>
        <dbReference type="SAM" id="Phobius"/>
    </source>
</evidence>
<organism evidence="3 4">
    <name type="scientific">Salmonella enterica I</name>
    <dbReference type="NCBI Taxonomy" id="59201"/>
    <lineage>
        <taxon>Bacteria</taxon>
        <taxon>Pseudomonadati</taxon>
        <taxon>Pseudomonadota</taxon>
        <taxon>Gammaproteobacteria</taxon>
        <taxon>Enterobacterales</taxon>
        <taxon>Enterobacteriaceae</taxon>
        <taxon>Salmonella</taxon>
    </lineage>
</organism>
<dbReference type="InterPro" id="IPR012931">
    <property type="entry name" value="TraG_N_Proteobacteria"/>
</dbReference>
<dbReference type="Proteomes" id="UP000273655">
    <property type="component" value="Chromosome 1"/>
</dbReference>
<keyword evidence="1" id="KW-0472">Membrane</keyword>
<keyword evidence="1" id="KW-0812">Transmembrane</keyword>
<feature type="transmembrane region" description="Helical" evidence="1">
    <location>
        <begin position="69"/>
        <end position="88"/>
    </location>
</feature>
<feature type="transmembrane region" description="Helical" evidence="1">
    <location>
        <begin position="12"/>
        <end position="38"/>
    </location>
</feature>
<dbReference type="Pfam" id="PF07916">
    <property type="entry name" value="TraG_N"/>
    <property type="match status" value="1"/>
</dbReference>
<reference evidence="3 4" key="1">
    <citation type="submission" date="2018-12" db="EMBL/GenBank/DDBJ databases">
        <authorList>
            <consortium name="Pathogen Informatics"/>
        </authorList>
    </citation>
    <scope>NUCLEOTIDE SEQUENCE [LARGE SCALE GENOMIC DNA]</scope>
    <source>
        <strain evidence="3 4">NCTC8271</strain>
    </source>
</reference>
<protein>
    <submittedName>
        <fullName evidence="3">Membrane protein</fullName>
    </submittedName>
</protein>
<name>A0A3S4JGE7_SALET</name>
<dbReference type="EMBL" id="LR134148">
    <property type="protein sequence ID" value="VEA43375.1"/>
    <property type="molecule type" value="Genomic_DNA"/>
</dbReference>
<feature type="domain" description="TraG N-terminal Proteobacteria" evidence="2">
    <location>
        <begin position="11"/>
        <end position="171"/>
    </location>
</feature>
<evidence type="ECO:0000313" key="4">
    <source>
        <dbReference type="Proteomes" id="UP000273655"/>
    </source>
</evidence>
<evidence type="ECO:0000259" key="2">
    <source>
        <dbReference type="Pfam" id="PF07916"/>
    </source>
</evidence>
<gene>
    <name evidence="3" type="ORF">NCTC8271_05315</name>
</gene>